<keyword evidence="4 9" id="KW-0276">Fatty acid metabolism</keyword>
<dbReference type="InterPro" id="IPR004655">
    <property type="entry name" value="FabH"/>
</dbReference>
<dbReference type="Pfam" id="PF08541">
    <property type="entry name" value="ACP_syn_III_C"/>
    <property type="match status" value="1"/>
</dbReference>
<dbReference type="NCBIfam" id="TIGR00747">
    <property type="entry name" value="fabH"/>
    <property type="match status" value="1"/>
</dbReference>
<keyword evidence="8 9" id="KW-0012">Acyltransferase</keyword>
<dbReference type="EC" id="2.3.1.180" evidence="9"/>
<dbReference type="NCBIfam" id="NF006829">
    <property type="entry name" value="PRK09352.1"/>
    <property type="match status" value="1"/>
</dbReference>
<dbReference type="EMBL" id="CP077683">
    <property type="protein sequence ID" value="QXE90112.1"/>
    <property type="molecule type" value="Genomic_DNA"/>
</dbReference>
<feature type="domain" description="Beta-ketoacyl-[acyl-carrier-protein] synthase III N-terminal" evidence="11">
    <location>
        <begin position="107"/>
        <end position="185"/>
    </location>
</feature>
<dbReference type="Proteomes" id="UP000683559">
    <property type="component" value="Chromosome"/>
</dbReference>
<evidence type="ECO:0000256" key="2">
    <source>
        <dbReference type="ARBA" id="ARBA00022490"/>
    </source>
</evidence>
<evidence type="ECO:0000259" key="11">
    <source>
        <dbReference type="Pfam" id="PF08545"/>
    </source>
</evidence>
<keyword evidence="2 9" id="KW-0963">Cytoplasm</keyword>
<keyword evidence="7 9" id="KW-0511">Multifunctional enzyme</keyword>
<feature type="active site" evidence="9">
    <location>
        <position position="253"/>
    </location>
</feature>
<accession>A0ABX8LDM8</accession>
<dbReference type="CDD" id="cd00830">
    <property type="entry name" value="KAS_III"/>
    <property type="match status" value="1"/>
</dbReference>
<organism evidence="12 13">
    <name type="scientific">Geomonas subterranea</name>
    <dbReference type="NCBI Taxonomy" id="2847989"/>
    <lineage>
        <taxon>Bacteria</taxon>
        <taxon>Pseudomonadati</taxon>
        <taxon>Thermodesulfobacteriota</taxon>
        <taxon>Desulfuromonadia</taxon>
        <taxon>Geobacterales</taxon>
        <taxon>Geobacteraceae</taxon>
        <taxon>Geomonas</taxon>
    </lineage>
</organism>
<sequence>MIRAEILGTGGYVPARVVPNAHFDYLVDDADQWIHSRTGIRERRFAAAEESTSDLATNAALLALENGDVDPLEIDCIIVATSTPDMILPATACMVQKNIGAARAFAFDMNAVCSSFIYATEVADNLIRSGKYRKVLLIGADTYSKILDMDDKTTAPLFGDGAGALILGAGLSGKGILHTVMQSDGNGWELIQVPSSGSRKPVSAESIAAKENTFKMAGKSVFSFATDVIPRIISDLAERGGVKPEEIDHIIPHQANVRIIDFISRKTGIPKEKFLLNLDRYGNTAAGSVGLALDENRRNGVIKPGELVLMMGFGGGLSWGGVLLRA</sequence>
<feature type="active site" evidence="9">
    <location>
        <position position="113"/>
    </location>
</feature>
<dbReference type="PANTHER" id="PTHR34069">
    <property type="entry name" value="3-OXOACYL-[ACYL-CARRIER-PROTEIN] SYNTHASE 3"/>
    <property type="match status" value="1"/>
</dbReference>
<proteinExistence type="inferred from homology"/>
<evidence type="ECO:0000259" key="10">
    <source>
        <dbReference type="Pfam" id="PF08541"/>
    </source>
</evidence>
<gene>
    <name evidence="9" type="primary">fabH</name>
    <name evidence="12" type="ORF">KP001_17075</name>
</gene>
<keyword evidence="5 9" id="KW-0443">Lipid metabolism</keyword>
<evidence type="ECO:0000256" key="5">
    <source>
        <dbReference type="ARBA" id="ARBA00023098"/>
    </source>
</evidence>
<evidence type="ECO:0000313" key="13">
    <source>
        <dbReference type="Proteomes" id="UP000683559"/>
    </source>
</evidence>
<comment type="pathway">
    <text evidence="9">Lipid metabolism; fatty acid biosynthesis.</text>
</comment>
<dbReference type="Pfam" id="PF08545">
    <property type="entry name" value="ACP_syn_III"/>
    <property type="match status" value="1"/>
</dbReference>
<keyword evidence="6 9" id="KW-0275">Fatty acid biosynthesis</keyword>
<reference evidence="12 13" key="1">
    <citation type="submission" date="2021-06" db="EMBL/GenBank/DDBJ databases">
        <title>Gemonas diversity in paddy soil.</title>
        <authorList>
            <person name="Liu G."/>
        </authorList>
    </citation>
    <scope>NUCLEOTIDE SEQUENCE [LARGE SCALE GENOMIC DNA]</scope>
    <source>
        <strain evidence="12 13">RG2</strain>
    </source>
</reference>
<evidence type="ECO:0000256" key="8">
    <source>
        <dbReference type="ARBA" id="ARBA00023315"/>
    </source>
</evidence>
<dbReference type="InterPro" id="IPR013751">
    <property type="entry name" value="ACP_syn_III_N"/>
</dbReference>
<keyword evidence="9" id="KW-0808">Transferase</keyword>
<comment type="subunit">
    <text evidence="9">Homodimer.</text>
</comment>
<comment type="domain">
    <text evidence="9">The last Arg residue of the ACP-binding site is essential for the weak association between ACP/AcpP and FabH.</text>
</comment>
<evidence type="ECO:0000256" key="9">
    <source>
        <dbReference type="HAMAP-Rule" id="MF_01815"/>
    </source>
</evidence>
<evidence type="ECO:0000256" key="3">
    <source>
        <dbReference type="ARBA" id="ARBA00022516"/>
    </source>
</evidence>
<protein>
    <recommendedName>
        <fullName evidence="9">Beta-ketoacyl-[acyl-carrier-protein] synthase III</fullName>
        <shortName evidence="9">Beta-ketoacyl-ACP synthase III</shortName>
        <shortName evidence="9">KAS III</shortName>
        <ecNumber evidence="9">2.3.1.180</ecNumber>
    </recommendedName>
    <alternativeName>
        <fullName evidence="9">3-oxoacyl-[acyl-carrier-protein] synthase 3</fullName>
    </alternativeName>
    <alternativeName>
        <fullName evidence="9">3-oxoacyl-[acyl-carrier-protein] synthase III</fullName>
    </alternativeName>
</protein>
<evidence type="ECO:0000256" key="6">
    <source>
        <dbReference type="ARBA" id="ARBA00023160"/>
    </source>
</evidence>
<name>A0ABX8LDM8_9BACT</name>
<evidence type="ECO:0000256" key="1">
    <source>
        <dbReference type="ARBA" id="ARBA00008642"/>
    </source>
</evidence>
<feature type="region of interest" description="ACP-binding" evidence="9">
    <location>
        <begin position="254"/>
        <end position="258"/>
    </location>
</feature>
<comment type="catalytic activity">
    <reaction evidence="9">
        <text>malonyl-[ACP] + acetyl-CoA + H(+) = 3-oxobutanoyl-[ACP] + CO2 + CoA</text>
        <dbReference type="Rhea" id="RHEA:12080"/>
        <dbReference type="Rhea" id="RHEA-COMP:9623"/>
        <dbReference type="Rhea" id="RHEA-COMP:9625"/>
        <dbReference type="ChEBI" id="CHEBI:15378"/>
        <dbReference type="ChEBI" id="CHEBI:16526"/>
        <dbReference type="ChEBI" id="CHEBI:57287"/>
        <dbReference type="ChEBI" id="CHEBI:57288"/>
        <dbReference type="ChEBI" id="CHEBI:78449"/>
        <dbReference type="ChEBI" id="CHEBI:78450"/>
        <dbReference type="EC" id="2.3.1.180"/>
    </reaction>
</comment>
<feature type="active site" evidence="9">
    <location>
        <position position="283"/>
    </location>
</feature>
<comment type="similarity">
    <text evidence="1 9">Belongs to the thiolase-like superfamily. FabH family.</text>
</comment>
<evidence type="ECO:0000256" key="4">
    <source>
        <dbReference type="ARBA" id="ARBA00022832"/>
    </source>
</evidence>
<feature type="domain" description="Beta-ketoacyl-[acyl-carrier-protein] synthase III C-terminal" evidence="10">
    <location>
        <begin position="238"/>
        <end position="325"/>
    </location>
</feature>
<keyword evidence="3 9" id="KW-0444">Lipid biosynthesis</keyword>
<evidence type="ECO:0000313" key="12">
    <source>
        <dbReference type="EMBL" id="QXE90112.1"/>
    </source>
</evidence>
<dbReference type="PANTHER" id="PTHR34069:SF2">
    <property type="entry name" value="BETA-KETOACYL-[ACYL-CARRIER-PROTEIN] SYNTHASE III"/>
    <property type="match status" value="1"/>
</dbReference>
<dbReference type="InterPro" id="IPR013747">
    <property type="entry name" value="ACP_syn_III_C"/>
</dbReference>
<dbReference type="HAMAP" id="MF_01815">
    <property type="entry name" value="FabH"/>
    <property type="match status" value="1"/>
</dbReference>
<dbReference type="RefSeq" id="WP_217286774.1">
    <property type="nucleotide sequence ID" value="NZ_CP077683.1"/>
</dbReference>
<comment type="subcellular location">
    <subcellularLocation>
        <location evidence="9">Cytoplasm</location>
    </subcellularLocation>
</comment>
<evidence type="ECO:0000256" key="7">
    <source>
        <dbReference type="ARBA" id="ARBA00023268"/>
    </source>
</evidence>
<keyword evidence="13" id="KW-1185">Reference proteome</keyword>
<comment type="function">
    <text evidence="9">Catalyzes the condensation reaction of fatty acid synthesis by the addition to an acyl acceptor of two carbons from malonyl-ACP. Catalyzes the first condensation reaction which initiates fatty acid synthesis and may therefore play a role in governing the total rate of fatty acid production. Possesses both acetoacetyl-ACP synthase and acetyl transacylase activities. Its substrate specificity determines the biosynthesis of branched-chain and/or straight-chain of fatty acids.</text>
</comment>